<sequence>MVQFSSIFTGITKSIAIRNGKKSKHDDGRETADALAKEAKKNEMMLTSSGSVAGASHNLAVVFSKGGKKGINQDRFVVWEDFGCQDDMIFCGVFDGHGPWGHLVAKRVRKLMPTALLRNWQKRVAHTVDGTNGISIDKSCFQFDIWKQSYFETCSIIDQELEQYADSFYSGTTALTLVRQGGLLVVANVGDSRAVLATTDDDGRLVSVQLTVDLKPNLPRESERIMQSRGRVLSCEDEPGVYRVWMPTVEGPGLAISRAFGDYYIKDFGLISEPELTSRKITHRDQFAILATDGVWDVMSNDEAVEIVSSTGEREDAAKRLVESAICAWKHKRRGAPMDDISAICLFFHNIPLSKQQAKSV</sequence>
<dbReference type="PANTHER" id="PTHR47992">
    <property type="entry name" value="PROTEIN PHOSPHATASE"/>
    <property type="match status" value="1"/>
</dbReference>
<dbReference type="SMR" id="A0A3Q7EFD3"/>
<dbReference type="CDD" id="cd00143">
    <property type="entry name" value="PP2Cc"/>
    <property type="match status" value="1"/>
</dbReference>
<dbReference type="GO" id="GO:0009414">
    <property type="term" value="P:response to water deprivation"/>
    <property type="evidence" value="ECO:0000318"/>
    <property type="project" value="GO_Central"/>
</dbReference>
<dbReference type="Gramene" id="Solyc01g065700.3.1">
    <property type="protein sequence ID" value="Solyc01g065700.3.1"/>
    <property type="gene ID" value="Solyc01g065700.3"/>
</dbReference>
<dbReference type="RefSeq" id="XP_004229276.1">
    <property type="nucleotide sequence ID" value="XM_004229228.5"/>
</dbReference>
<dbReference type="OrthoDB" id="10264738at2759"/>
<dbReference type="SUPFAM" id="SSF81606">
    <property type="entry name" value="PP2C-like"/>
    <property type="match status" value="1"/>
</dbReference>
<dbReference type="Pfam" id="PF00481">
    <property type="entry name" value="PP2C"/>
    <property type="match status" value="1"/>
</dbReference>
<dbReference type="GO" id="GO:1902531">
    <property type="term" value="P:regulation of intracellular signal transduction"/>
    <property type="evidence" value="ECO:0000318"/>
    <property type="project" value="GO_Central"/>
</dbReference>
<gene>
    <name evidence="2" type="primary">LOC101265959</name>
</gene>
<dbReference type="PROSITE" id="PS51746">
    <property type="entry name" value="PPM_2"/>
    <property type="match status" value="1"/>
</dbReference>
<dbReference type="GO" id="GO:0045926">
    <property type="term" value="P:negative regulation of growth"/>
    <property type="evidence" value="ECO:0007669"/>
    <property type="project" value="EnsemblPlants"/>
</dbReference>
<dbReference type="GO" id="GO:0004722">
    <property type="term" value="F:protein serine/threonine phosphatase activity"/>
    <property type="evidence" value="ECO:0000318"/>
    <property type="project" value="GO_Central"/>
</dbReference>
<dbReference type="InterPro" id="IPR036457">
    <property type="entry name" value="PPM-type-like_dom_sf"/>
</dbReference>
<dbReference type="InterPro" id="IPR015655">
    <property type="entry name" value="PP2C"/>
</dbReference>
<protein>
    <recommendedName>
        <fullName evidence="1">PPM-type phosphatase domain-containing protein</fullName>
    </recommendedName>
</protein>
<dbReference type="AlphaFoldDB" id="A0A3Q7EFD3"/>
<dbReference type="Gene3D" id="3.60.40.10">
    <property type="entry name" value="PPM-type phosphatase domain"/>
    <property type="match status" value="1"/>
</dbReference>
<name>A0A3Q7EFD3_SOLLC</name>
<dbReference type="SMART" id="SM00332">
    <property type="entry name" value="PP2Cc"/>
    <property type="match status" value="1"/>
</dbReference>
<evidence type="ECO:0000259" key="1">
    <source>
        <dbReference type="PROSITE" id="PS51746"/>
    </source>
</evidence>
<dbReference type="KEGG" id="sly:101265959"/>
<feature type="domain" description="PPM-type phosphatase" evidence="1">
    <location>
        <begin position="59"/>
        <end position="348"/>
    </location>
</feature>
<proteinExistence type="predicted"/>
<dbReference type="GO" id="GO:0009819">
    <property type="term" value="P:drought recovery"/>
    <property type="evidence" value="ECO:0007669"/>
    <property type="project" value="EnsemblPlants"/>
</dbReference>
<dbReference type="InParanoid" id="A0A3Q7EFD3"/>
<dbReference type="OMA" id="ITHRDQF"/>
<dbReference type="GeneID" id="101265959"/>
<dbReference type="GO" id="GO:0000226">
    <property type="term" value="P:microtubule cytoskeleton organization"/>
    <property type="evidence" value="ECO:0007669"/>
    <property type="project" value="EnsemblPlants"/>
</dbReference>
<reference evidence="2" key="2">
    <citation type="submission" date="2019-01" db="UniProtKB">
        <authorList>
            <consortium name="EnsemblPlants"/>
        </authorList>
    </citation>
    <scope>IDENTIFICATION</scope>
    <source>
        <strain evidence="2">cv. Heinz 1706</strain>
    </source>
</reference>
<dbReference type="Proteomes" id="UP000004994">
    <property type="component" value="Chromosome 1"/>
</dbReference>
<keyword evidence="3" id="KW-1185">Reference proteome</keyword>
<dbReference type="RefSeq" id="XP_010321558.1">
    <property type="nucleotide sequence ID" value="XM_010323256.4"/>
</dbReference>
<dbReference type="EnsemblPlants" id="Solyc01g065700.3.1">
    <property type="protein sequence ID" value="Solyc01g065700.3.1"/>
    <property type="gene ID" value="Solyc01g065700.3"/>
</dbReference>
<evidence type="ECO:0000313" key="3">
    <source>
        <dbReference type="Proteomes" id="UP000004994"/>
    </source>
</evidence>
<dbReference type="PaxDb" id="4081-Solyc01g065700.2.1"/>
<dbReference type="InterPro" id="IPR001932">
    <property type="entry name" value="PPM-type_phosphatase-like_dom"/>
</dbReference>
<organism evidence="2">
    <name type="scientific">Solanum lycopersicum</name>
    <name type="common">Tomato</name>
    <name type="synonym">Lycopersicon esculentum</name>
    <dbReference type="NCBI Taxonomy" id="4081"/>
    <lineage>
        <taxon>Eukaryota</taxon>
        <taxon>Viridiplantae</taxon>
        <taxon>Streptophyta</taxon>
        <taxon>Embryophyta</taxon>
        <taxon>Tracheophyta</taxon>
        <taxon>Spermatophyta</taxon>
        <taxon>Magnoliopsida</taxon>
        <taxon>eudicotyledons</taxon>
        <taxon>Gunneridae</taxon>
        <taxon>Pentapetalae</taxon>
        <taxon>asterids</taxon>
        <taxon>lamiids</taxon>
        <taxon>Solanales</taxon>
        <taxon>Solanaceae</taxon>
        <taxon>Solanoideae</taxon>
        <taxon>Solaneae</taxon>
        <taxon>Solanum</taxon>
        <taxon>Solanum subgen. Lycopersicon</taxon>
    </lineage>
</organism>
<reference evidence="2" key="1">
    <citation type="journal article" date="2012" name="Nature">
        <title>The tomato genome sequence provides insights into fleshy fruit evolution.</title>
        <authorList>
            <consortium name="Tomato Genome Consortium"/>
        </authorList>
    </citation>
    <scope>NUCLEOTIDE SEQUENCE [LARGE SCALE GENOMIC DNA]</scope>
    <source>
        <strain evidence="2">cv. Heinz 1706</strain>
    </source>
</reference>
<accession>A0A3Q7EFD3</accession>
<evidence type="ECO:0000313" key="2">
    <source>
        <dbReference type="EnsemblPlants" id="Solyc01g065700.3.1"/>
    </source>
</evidence>